<name>H2BRT5_GILLR</name>
<dbReference type="HOGENOM" id="CLU_2105491_0_0_10"/>
<organism evidence="2 3">
    <name type="scientific">Gillisia limnaea (strain DSM 15749 / LMG 21470 / R-8282)</name>
    <dbReference type="NCBI Taxonomy" id="865937"/>
    <lineage>
        <taxon>Bacteria</taxon>
        <taxon>Pseudomonadati</taxon>
        <taxon>Bacteroidota</taxon>
        <taxon>Flavobacteriia</taxon>
        <taxon>Flavobacteriales</taxon>
        <taxon>Flavobacteriaceae</taxon>
        <taxon>Gillisia</taxon>
    </lineage>
</organism>
<sequence length="115" mass="13507">MEEEKKHIYQTADVILLIMKYEGEIEDIIEYPMEFEPAYKELLDYRIIKKGEEKYLPDINFNKACELGFSKYVEKIQKPSKFKQYITSKPALGVMVGAVLLTAGYLMKTEKKFNH</sequence>
<keyword evidence="1" id="KW-0812">Transmembrane</keyword>
<dbReference type="AlphaFoldDB" id="H2BRT5"/>
<dbReference type="OrthoDB" id="1439906at2"/>
<accession>H2BRT5</accession>
<keyword evidence="1" id="KW-1133">Transmembrane helix</keyword>
<reference evidence="3" key="1">
    <citation type="journal article" date="2012" name="Stand. Genomic Sci.">
        <title>Genome sequence of the Antarctic rhodopsins-containing flavobacterium Gillisia limnaea type strain (R-8282(T)).</title>
        <authorList>
            <person name="Riedel T."/>
            <person name="Held B."/>
            <person name="Nolan M."/>
            <person name="Lucas S."/>
            <person name="Lapidus A."/>
            <person name="Tice H."/>
            <person name="Del Rio T.G."/>
            <person name="Cheng J.F."/>
            <person name="Han C."/>
            <person name="Tapia R."/>
            <person name="Goodwin L.A."/>
            <person name="Pitluck S."/>
            <person name="Liolios K."/>
            <person name="Mavromatis K."/>
            <person name="Pagani I."/>
            <person name="Ivanova N."/>
            <person name="Mikhailova N."/>
            <person name="Pati A."/>
            <person name="Chen A."/>
            <person name="Palaniappan K."/>
            <person name="Land M."/>
            <person name="Rohde M."/>
            <person name="Tindall B.J."/>
            <person name="Detter J.C."/>
            <person name="Goker M."/>
            <person name="Bristow J."/>
            <person name="Eisen J.A."/>
            <person name="Markowitz V."/>
            <person name="Hugenholtz P."/>
            <person name="Kyrpides N.C."/>
            <person name="Klenk H.P."/>
            <person name="Woyke T."/>
        </authorList>
    </citation>
    <scope>NUCLEOTIDE SEQUENCE [LARGE SCALE GENOMIC DNA]</scope>
    <source>
        <strain evidence="3">DSM 15749 / LMG 21470 / R-8282</strain>
    </source>
</reference>
<evidence type="ECO:0000313" key="2">
    <source>
        <dbReference type="EMBL" id="EHQ02422.1"/>
    </source>
</evidence>
<dbReference type="Proteomes" id="UP000003844">
    <property type="component" value="Unassembled WGS sequence"/>
</dbReference>
<gene>
    <name evidence="2" type="ORF">Gilli_1779</name>
</gene>
<evidence type="ECO:0000256" key="1">
    <source>
        <dbReference type="SAM" id="Phobius"/>
    </source>
</evidence>
<proteinExistence type="predicted"/>
<dbReference type="EMBL" id="JH594606">
    <property type="protein sequence ID" value="EHQ02422.1"/>
    <property type="molecule type" value="Genomic_DNA"/>
</dbReference>
<dbReference type="RefSeq" id="WP_006988732.1">
    <property type="nucleotide sequence ID" value="NZ_JH594606.1"/>
</dbReference>
<keyword evidence="3" id="KW-1185">Reference proteome</keyword>
<keyword evidence="1" id="KW-0472">Membrane</keyword>
<evidence type="ECO:0000313" key="3">
    <source>
        <dbReference type="Proteomes" id="UP000003844"/>
    </source>
</evidence>
<feature type="transmembrane region" description="Helical" evidence="1">
    <location>
        <begin position="90"/>
        <end position="107"/>
    </location>
</feature>
<dbReference type="eggNOG" id="ENOG5030PI0">
    <property type="taxonomic scope" value="Bacteria"/>
</dbReference>
<protein>
    <submittedName>
        <fullName evidence="2">Uncharacterized protein</fullName>
    </submittedName>
</protein>